<evidence type="ECO:0000256" key="1">
    <source>
        <dbReference type="SAM" id="SignalP"/>
    </source>
</evidence>
<feature type="domain" description="Reverse transcriptase Ty1/copia-type" evidence="2">
    <location>
        <begin position="6"/>
        <end position="175"/>
    </location>
</feature>
<evidence type="ECO:0000259" key="2">
    <source>
        <dbReference type="Pfam" id="PF07727"/>
    </source>
</evidence>
<dbReference type="InterPro" id="IPR013103">
    <property type="entry name" value="RVT_2"/>
</dbReference>
<dbReference type="OrthoDB" id="1645289at2759"/>
<comment type="caution">
    <text evidence="3">The sequence shown here is derived from an EMBL/GenBank/DDBJ whole genome shotgun (WGS) entry which is preliminary data.</text>
</comment>
<gene>
    <name evidence="3" type="ORF">EPI10_011735</name>
</gene>
<evidence type="ECO:0000313" key="4">
    <source>
        <dbReference type="Proteomes" id="UP000325315"/>
    </source>
</evidence>
<proteinExistence type="predicted"/>
<dbReference type="Proteomes" id="UP000325315">
    <property type="component" value="Unassembled WGS sequence"/>
</dbReference>
<organism evidence="3 4">
    <name type="scientific">Gossypium australe</name>
    <dbReference type="NCBI Taxonomy" id="47621"/>
    <lineage>
        <taxon>Eukaryota</taxon>
        <taxon>Viridiplantae</taxon>
        <taxon>Streptophyta</taxon>
        <taxon>Embryophyta</taxon>
        <taxon>Tracheophyta</taxon>
        <taxon>Spermatophyta</taxon>
        <taxon>Magnoliopsida</taxon>
        <taxon>eudicotyledons</taxon>
        <taxon>Gunneridae</taxon>
        <taxon>Pentapetalae</taxon>
        <taxon>rosids</taxon>
        <taxon>malvids</taxon>
        <taxon>Malvales</taxon>
        <taxon>Malvaceae</taxon>
        <taxon>Malvoideae</taxon>
        <taxon>Gossypium</taxon>
    </lineage>
</organism>
<feature type="chain" id="PRO_5022984785" evidence="1">
    <location>
        <begin position="19"/>
        <end position="279"/>
    </location>
</feature>
<keyword evidence="4" id="KW-1185">Reference proteome</keyword>
<accession>A0A5B6W9N7</accession>
<keyword evidence="1" id="KW-0732">Signal</keyword>
<dbReference type="AlphaFoldDB" id="A0A5B6W9N7"/>
<feature type="signal peptide" evidence="1">
    <location>
        <begin position="1"/>
        <end position="18"/>
    </location>
</feature>
<reference evidence="4" key="1">
    <citation type="journal article" date="2019" name="Plant Biotechnol. J.">
        <title>Genome sequencing of the Australian wild diploid species Gossypium australe highlights disease resistance and delayed gland morphogenesis.</title>
        <authorList>
            <person name="Cai Y."/>
            <person name="Cai X."/>
            <person name="Wang Q."/>
            <person name="Wang P."/>
            <person name="Zhang Y."/>
            <person name="Cai C."/>
            <person name="Xu Y."/>
            <person name="Wang K."/>
            <person name="Zhou Z."/>
            <person name="Wang C."/>
            <person name="Geng S."/>
            <person name="Li B."/>
            <person name="Dong Q."/>
            <person name="Hou Y."/>
            <person name="Wang H."/>
            <person name="Ai P."/>
            <person name="Liu Z."/>
            <person name="Yi F."/>
            <person name="Sun M."/>
            <person name="An G."/>
            <person name="Cheng J."/>
            <person name="Zhang Y."/>
            <person name="Shi Q."/>
            <person name="Xie Y."/>
            <person name="Shi X."/>
            <person name="Chang Y."/>
            <person name="Huang F."/>
            <person name="Chen Y."/>
            <person name="Hong S."/>
            <person name="Mi L."/>
            <person name="Sun Q."/>
            <person name="Zhang L."/>
            <person name="Zhou B."/>
            <person name="Peng R."/>
            <person name="Zhang X."/>
            <person name="Liu F."/>
        </authorList>
    </citation>
    <scope>NUCLEOTIDE SEQUENCE [LARGE SCALE GENOMIC DNA]</scope>
    <source>
        <strain evidence="4">cv. PA1801</strain>
    </source>
</reference>
<name>A0A5B6W9N7_9ROSI</name>
<sequence length="279" mass="32557">MKKKILKSIRILLSIAVALNYEKWKMDVKTVFLNDYIEESIYMMQPTGYLAKGNEHKVWKLLSSIYGLKQSSLLWNQRFDQVIKTLKFEKNVDEPCIYKLLRDGNVVFIILYVNDILLTGYDVQKLSSIKLTWEKLISFLVIRILRDRKNKVIALFQASYIDKLLECYAMTNSNKGNQLFVSGFNFSLEDYPKTMEEREEMRKVPYASSLRSPMHATLCTRPDICFVVGLANPGPRHWQRMRDYMLVYFGGDLTPIGYTDSDFLMCWDSRKPTLGCVLS</sequence>
<evidence type="ECO:0000313" key="3">
    <source>
        <dbReference type="EMBL" id="KAA3477877.1"/>
    </source>
</evidence>
<dbReference type="Pfam" id="PF07727">
    <property type="entry name" value="RVT_2"/>
    <property type="match status" value="1"/>
</dbReference>
<protein>
    <submittedName>
        <fullName evidence="3">Gag/pol protein</fullName>
    </submittedName>
</protein>
<dbReference type="EMBL" id="SMMG02000004">
    <property type="protein sequence ID" value="KAA3477877.1"/>
    <property type="molecule type" value="Genomic_DNA"/>
</dbReference>